<evidence type="ECO:0000313" key="7">
    <source>
        <dbReference type="Proteomes" id="UP000634579"/>
    </source>
</evidence>
<sequence>MMPIHLPTPDLFLPGVGEPSLRWGVIGPGWIAGMFVDALRAHSTQRVVAVGSRSQARAEVFAAQHGIEHAVGSVEALVSHPDIDVVYIAAPQGEHEALGLRAIAAGKHVLIEKPFTVTSAEARSLAEAGRAAGVLVMEAMWSRYLPQASVLRQLLADGVLGEVRSVMADHGQLIPTDPAHRLNRPDAAGGALLDLGVYPMQFAFQALGAPETIHAVGALTETGVDAYATVVMQHGALGQSVVTTSMVARSHTTASIAGTFAAITFAGPFYNPSSFRLASAEHGGPVIDWSDPTPLRGFDALSWEATAFARFVGEGRLESPVHTHEETIGIIGALHEARVQLGAIGATRDEVTA</sequence>
<reference evidence="6 7" key="1">
    <citation type="submission" date="2020-10" db="EMBL/GenBank/DDBJ databases">
        <title>Draft genome sequences of plant-associated actinobacteria.</title>
        <authorList>
            <person name="Tarlachkov S.V."/>
            <person name="Starodumova I.P."/>
            <person name="Dorofeeva L.V."/>
            <person name="Prisyazhnaya N.V."/>
            <person name="Roubtsova T.V."/>
            <person name="Chizhov V.N."/>
            <person name="Nadler S.A."/>
            <person name="Subbotin S.A."/>
            <person name="Evtushenko L.I."/>
        </authorList>
    </citation>
    <scope>NUCLEOTIDE SEQUENCE [LARGE SCALE GENOMIC DNA]</scope>
    <source>
        <strain evidence="6 7">VKM Ac-2886</strain>
    </source>
</reference>
<comment type="similarity">
    <text evidence="1">Belongs to the Gfo/Idh/MocA family.</text>
</comment>
<evidence type="ECO:0000256" key="2">
    <source>
        <dbReference type="ARBA" id="ARBA00023002"/>
    </source>
</evidence>
<keyword evidence="2" id="KW-0560">Oxidoreductase</keyword>
<evidence type="ECO:0000259" key="5">
    <source>
        <dbReference type="Pfam" id="PF22725"/>
    </source>
</evidence>
<dbReference type="GO" id="GO:0000166">
    <property type="term" value="F:nucleotide binding"/>
    <property type="evidence" value="ECO:0007669"/>
    <property type="project" value="InterPro"/>
</dbReference>
<dbReference type="Pfam" id="PF22725">
    <property type="entry name" value="GFO_IDH_MocA_C3"/>
    <property type="match status" value="1"/>
</dbReference>
<feature type="domain" description="Gfo/Idh/MocA-like oxidoreductase N-terminal" evidence="4">
    <location>
        <begin position="21"/>
        <end position="138"/>
    </location>
</feature>
<keyword evidence="7" id="KW-1185">Reference proteome</keyword>
<accession>A0A8I0VDI7</accession>
<organism evidence="6 7">
    <name type="scientific">Clavibacter phaseoli</name>
    <dbReference type="NCBI Taxonomy" id="1734031"/>
    <lineage>
        <taxon>Bacteria</taxon>
        <taxon>Bacillati</taxon>
        <taxon>Actinomycetota</taxon>
        <taxon>Actinomycetes</taxon>
        <taxon>Micrococcales</taxon>
        <taxon>Microbacteriaceae</taxon>
        <taxon>Clavibacter</taxon>
    </lineage>
</organism>
<dbReference type="Gene3D" id="3.40.50.720">
    <property type="entry name" value="NAD(P)-binding Rossmann-like Domain"/>
    <property type="match status" value="1"/>
</dbReference>
<protein>
    <submittedName>
        <fullName evidence="6">Gfo/Idh/MocA family oxidoreductase</fullName>
    </submittedName>
</protein>
<dbReference type="SUPFAM" id="SSF55347">
    <property type="entry name" value="Glyceraldehyde-3-phosphate dehydrogenase-like, C-terminal domain"/>
    <property type="match status" value="1"/>
</dbReference>
<evidence type="ECO:0000256" key="1">
    <source>
        <dbReference type="ARBA" id="ARBA00010928"/>
    </source>
</evidence>
<name>A0A8I0VDI7_9MICO</name>
<dbReference type="EMBL" id="JADKRP010000005">
    <property type="protein sequence ID" value="MBF4632582.1"/>
    <property type="molecule type" value="Genomic_DNA"/>
</dbReference>
<dbReference type="Proteomes" id="UP000634579">
    <property type="component" value="Unassembled WGS sequence"/>
</dbReference>
<dbReference type="SUPFAM" id="SSF51735">
    <property type="entry name" value="NAD(P)-binding Rossmann-fold domains"/>
    <property type="match status" value="1"/>
</dbReference>
<dbReference type="PANTHER" id="PTHR22604:SF105">
    <property type="entry name" value="TRANS-1,2-DIHYDROBENZENE-1,2-DIOL DEHYDROGENASE"/>
    <property type="match status" value="1"/>
</dbReference>
<proteinExistence type="inferred from homology"/>
<dbReference type="Gene3D" id="3.30.360.10">
    <property type="entry name" value="Dihydrodipicolinate Reductase, domain 2"/>
    <property type="match status" value="1"/>
</dbReference>
<evidence type="ECO:0000259" key="4">
    <source>
        <dbReference type="Pfam" id="PF01408"/>
    </source>
</evidence>
<dbReference type="GO" id="GO:0016491">
    <property type="term" value="F:oxidoreductase activity"/>
    <property type="evidence" value="ECO:0007669"/>
    <property type="project" value="UniProtKB-KW"/>
</dbReference>
<dbReference type="InterPro" id="IPR050984">
    <property type="entry name" value="Gfo/Idh/MocA_domain"/>
</dbReference>
<feature type="domain" description="GFO/IDH/MocA-like oxidoreductase" evidence="5">
    <location>
        <begin position="151"/>
        <end position="262"/>
    </location>
</feature>
<evidence type="ECO:0000256" key="3">
    <source>
        <dbReference type="ARBA" id="ARBA00023027"/>
    </source>
</evidence>
<comment type="caution">
    <text evidence="6">The sequence shown here is derived from an EMBL/GenBank/DDBJ whole genome shotgun (WGS) entry which is preliminary data.</text>
</comment>
<evidence type="ECO:0000313" key="6">
    <source>
        <dbReference type="EMBL" id="MBF4632582.1"/>
    </source>
</evidence>
<dbReference type="PANTHER" id="PTHR22604">
    <property type="entry name" value="OXIDOREDUCTASES"/>
    <property type="match status" value="1"/>
</dbReference>
<dbReference type="InterPro" id="IPR000683">
    <property type="entry name" value="Gfo/Idh/MocA-like_OxRdtase_N"/>
</dbReference>
<gene>
    <name evidence="6" type="ORF">ITJ42_15285</name>
</gene>
<dbReference type="InterPro" id="IPR055170">
    <property type="entry name" value="GFO_IDH_MocA-like_dom"/>
</dbReference>
<dbReference type="AlphaFoldDB" id="A0A8I0VDI7"/>
<dbReference type="InterPro" id="IPR036291">
    <property type="entry name" value="NAD(P)-bd_dom_sf"/>
</dbReference>
<keyword evidence="3" id="KW-0520">NAD</keyword>
<dbReference type="Pfam" id="PF01408">
    <property type="entry name" value="GFO_IDH_MocA"/>
    <property type="match status" value="1"/>
</dbReference>
<dbReference type="RefSeq" id="WP_194676160.1">
    <property type="nucleotide sequence ID" value="NZ_JADKRP010000005.1"/>
</dbReference>